<reference evidence="8 9" key="1">
    <citation type="submission" date="2017-07" db="EMBL/GenBank/DDBJ databases">
        <authorList>
            <person name="Sun Z.S."/>
            <person name="Albrecht U."/>
            <person name="Echele G."/>
            <person name="Lee C.C."/>
        </authorList>
    </citation>
    <scope>NUCLEOTIDE SEQUENCE [LARGE SCALE GENOMIC DNA]</scope>
    <source>
        <strain evidence="8 9">P16-029</strain>
    </source>
</reference>
<feature type="transmembrane region" description="Helical" evidence="6">
    <location>
        <begin position="20"/>
        <end position="45"/>
    </location>
</feature>
<comment type="caution">
    <text evidence="8">The sequence shown here is derived from an EMBL/GenBank/DDBJ whole genome shotgun (WGS) entry which is preliminary data.</text>
</comment>
<feature type="transmembrane region" description="Helical" evidence="6">
    <location>
        <begin position="148"/>
        <end position="169"/>
    </location>
</feature>
<proteinExistence type="predicted"/>
<evidence type="ECO:0000256" key="2">
    <source>
        <dbReference type="ARBA" id="ARBA00022475"/>
    </source>
</evidence>
<evidence type="ECO:0000256" key="3">
    <source>
        <dbReference type="ARBA" id="ARBA00022692"/>
    </source>
</evidence>
<keyword evidence="5 6" id="KW-0472">Membrane</keyword>
<protein>
    <submittedName>
        <fullName evidence="8">ABC transporter permease</fullName>
    </submittedName>
</protein>
<feature type="transmembrane region" description="Helical" evidence="6">
    <location>
        <begin position="424"/>
        <end position="445"/>
    </location>
</feature>
<keyword evidence="3 6" id="KW-0812">Transmembrane</keyword>
<dbReference type="RefSeq" id="WP_117189323.1">
    <property type="nucleotide sequence ID" value="NZ_NOWI01000005.1"/>
</dbReference>
<dbReference type="PRINTS" id="PR00173">
    <property type="entry name" value="EDTRNSPORT"/>
</dbReference>
<feature type="transmembrane region" description="Helical" evidence="6">
    <location>
        <begin position="231"/>
        <end position="257"/>
    </location>
</feature>
<evidence type="ECO:0000256" key="4">
    <source>
        <dbReference type="ARBA" id="ARBA00022989"/>
    </source>
</evidence>
<dbReference type="AlphaFoldDB" id="A0A3E2DHT6"/>
<feature type="transmembrane region" description="Helical" evidence="6">
    <location>
        <begin position="101"/>
        <end position="128"/>
    </location>
</feature>
<feature type="transmembrane region" description="Helical" evidence="6">
    <location>
        <begin position="385"/>
        <end position="412"/>
    </location>
</feature>
<sequence length="462" mass="47400">MTLKIAVNSVIRGASSWLSLIVASVVLMVVVTLSIGLIVAGVAAGGDAQQAYASMGGVALGFTVLTGFASFRLVVGTCVRLQRRDVALWQIVGVLPRTARLILIVEILLVTALSALLGALVSEAVWPWYAGFVATSGLPRSDVLTHPIPVVAMITGVATTAVVSLMSGLGSARQIARGDVVTAVRPSETTQSSPRHSRVLFVVVTVLLIAGTVTLYFTIGHVSPVTDADDLVGVLSAYPGMGLLVCLVFAMICGPVVRGLVALIRAIGLGGTPGFLASREAAARPRLTQALVMPISLAAAAIGMMTSWIHLVTTVMAARAPGSGSVSAPPRQMALLLGGPVIVACVCASAIVLATSSHRREDNALLLVSGSTPGLVRAKTVLEALVYAAVCLVCSYTIVTVNDLAMAAALSAGPVPDVRATPPGWSACAVVGFGFTLTLILLLVVTRSGMRKDPITIVMGGR</sequence>
<gene>
    <name evidence="8" type="ORF">CHT91_06750</name>
</gene>
<feature type="transmembrane region" description="Helical" evidence="6">
    <location>
        <begin position="291"/>
        <end position="313"/>
    </location>
</feature>
<evidence type="ECO:0000256" key="1">
    <source>
        <dbReference type="ARBA" id="ARBA00004651"/>
    </source>
</evidence>
<organism evidence="8 9">
    <name type="scientific">Cutibacterium avidum</name>
    <dbReference type="NCBI Taxonomy" id="33010"/>
    <lineage>
        <taxon>Bacteria</taxon>
        <taxon>Bacillati</taxon>
        <taxon>Actinomycetota</taxon>
        <taxon>Actinomycetes</taxon>
        <taxon>Propionibacteriales</taxon>
        <taxon>Propionibacteriaceae</taxon>
        <taxon>Cutibacterium</taxon>
    </lineage>
</organism>
<feature type="transmembrane region" description="Helical" evidence="6">
    <location>
        <begin position="333"/>
        <end position="354"/>
    </location>
</feature>
<keyword evidence="4 6" id="KW-1133">Transmembrane helix</keyword>
<name>A0A3E2DHT6_9ACTN</name>
<evidence type="ECO:0000256" key="5">
    <source>
        <dbReference type="ARBA" id="ARBA00023136"/>
    </source>
</evidence>
<evidence type="ECO:0000313" key="8">
    <source>
        <dbReference type="EMBL" id="RFT44523.1"/>
    </source>
</evidence>
<evidence type="ECO:0000313" key="9">
    <source>
        <dbReference type="Proteomes" id="UP000259211"/>
    </source>
</evidence>
<feature type="transmembrane region" description="Helical" evidence="6">
    <location>
        <begin position="51"/>
        <end position="75"/>
    </location>
</feature>
<dbReference type="GO" id="GO:0005886">
    <property type="term" value="C:plasma membrane"/>
    <property type="evidence" value="ECO:0007669"/>
    <property type="project" value="UniProtKB-SubCell"/>
</dbReference>
<feature type="transmembrane region" description="Helical" evidence="6">
    <location>
        <begin position="199"/>
        <end position="219"/>
    </location>
</feature>
<dbReference type="InterPro" id="IPR003838">
    <property type="entry name" value="ABC3_permease_C"/>
</dbReference>
<evidence type="ECO:0000259" key="7">
    <source>
        <dbReference type="Pfam" id="PF02687"/>
    </source>
</evidence>
<accession>A0A3E2DHT6</accession>
<dbReference type="Proteomes" id="UP000259211">
    <property type="component" value="Unassembled WGS sequence"/>
</dbReference>
<evidence type="ECO:0000256" key="6">
    <source>
        <dbReference type="SAM" id="Phobius"/>
    </source>
</evidence>
<feature type="domain" description="ABC3 transporter permease C-terminal" evidence="7">
    <location>
        <begin position="58"/>
        <end position="177"/>
    </location>
</feature>
<comment type="subcellular location">
    <subcellularLocation>
        <location evidence="1">Cell membrane</location>
        <topology evidence="1">Multi-pass membrane protein</topology>
    </subcellularLocation>
</comment>
<dbReference type="EMBL" id="NOWI01000005">
    <property type="protein sequence ID" value="RFT44523.1"/>
    <property type="molecule type" value="Genomic_DNA"/>
</dbReference>
<dbReference type="Pfam" id="PF02687">
    <property type="entry name" value="FtsX"/>
    <property type="match status" value="1"/>
</dbReference>
<keyword evidence="2" id="KW-1003">Cell membrane</keyword>